<feature type="signal peptide" evidence="3">
    <location>
        <begin position="1"/>
        <end position="19"/>
    </location>
</feature>
<keyword evidence="2" id="KW-0472">Membrane</keyword>
<feature type="compositionally biased region" description="Low complexity" evidence="1">
    <location>
        <begin position="341"/>
        <end position="360"/>
    </location>
</feature>
<keyword evidence="2" id="KW-0812">Transmembrane</keyword>
<evidence type="ECO:0000313" key="5">
    <source>
        <dbReference type="Proteomes" id="UP000559256"/>
    </source>
</evidence>
<feature type="chain" id="PRO_5034840474" evidence="3">
    <location>
        <begin position="20"/>
        <end position="389"/>
    </location>
</feature>
<organism evidence="4 5">
    <name type="scientific">Tetrapyrgos nigripes</name>
    <dbReference type="NCBI Taxonomy" id="182062"/>
    <lineage>
        <taxon>Eukaryota</taxon>
        <taxon>Fungi</taxon>
        <taxon>Dikarya</taxon>
        <taxon>Basidiomycota</taxon>
        <taxon>Agaricomycotina</taxon>
        <taxon>Agaricomycetes</taxon>
        <taxon>Agaricomycetidae</taxon>
        <taxon>Agaricales</taxon>
        <taxon>Marasmiineae</taxon>
        <taxon>Marasmiaceae</taxon>
        <taxon>Tetrapyrgos</taxon>
    </lineage>
</organism>
<evidence type="ECO:0000256" key="2">
    <source>
        <dbReference type="SAM" id="Phobius"/>
    </source>
</evidence>
<feature type="transmembrane region" description="Helical" evidence="2">
    <location>
        <begin position="219"/>
        <end position="241"/>
    </location>
</feature>
<dbReference type="OrthoDB" id="2758521at2759"/>
<evidence type="ECO:0000256" key="3">
    <source>
        <dbReference type="SAM" id="SignalP"/>
    </source>
</evidence>
<evidence type="ECO:0000313" key="4">
    <source>
        <dbReference type="EMBL" id="KAF5329134.1"/>
    </source>
</evidence>
<name>A0A8H5BT94_9AGAR</name>
<dbReference type="Proteomes" id="UP000559256">
    <property type="component" value="Unassembled WGS sequence"/>
</dbReference>
<gene>
    <name evidence="4" type="ORF">D9758_017153</name>
</gene>
<protein>
    <submittedName>
        <fullName evidence="4">Uncharacterized protein</fullName>
    </submittedName>
</protein>
<sequence length="389" mass="42239">MPILQAWLWPFVTIPLTSAVLVNRTVDDTFRDGQGTTIQYLPEGAWNDADCSKCVAKPTPSLVYDQTWHDGQYLGKGDPLTASLTFNGTALYVYTVLVKVFPNGHVPNCNLSFYLDGEVVGTFFENGSDLDALYQYNASVYVNENLPYKTHIFSLVNGGVGSLVLLDKMMYTYEDGLSANTTDQNSSSALVSATSPDPVATDALPASHSSNSGIPSRTLAAAIATPLAVLFFCGVGLFWFWRRRVQSKRLKRSSHLTLDPQESNFGGAYGDIREAAGFNAVSGSDPGRYQRWDGNRTRPGGLSDFVVEPFVLGSLSTQPSPSNDSKNAQGSSPDLSWGKRSQPQLQPQPQLTQFSPSLSPDADTHVPMTMTSLEVASSLDAPPSYHTRQ</sequence>
<keyword evidence="2" id="KW-1133">Transmembrane helix</keyword>
<dbReference type="AlphaFoldDB" id="A0A8H5BT94"/>
<feature type="region of interest" description="Disordered" evidence="1">
    <location>
        <begin position="316"/>
        <end position="389"/>
    </location>
</feature>
<evidence type="ECO:0000256" key="1">
    <source>
        <dbReference type="SAM" id="MobiDB-lite"/>
    </source>
</evidence>
<accession>A0A8H5BT94</accession>
<comment type="caution">
    <text evidence="4">The sequence shown here is derived from an EMBL/GenBank/DDBJ whole genome shotgun (WGS) entry which is preliminary data.</text>
</comment>
<proteinExistence type="predicted"/>
<feature type="compositionally biased region" description="Polar residues" evidence="1">
    <location>
        <begin position="316"/>
        <end position="334"/>
    </location>
</feature>
<keyword evidence="3" id="KW-0732">Signal</keyword>
<keyword evidence="5" id="KW-1185">Reference proteome</keyword>
<dbReference type="EMBL" id="JAACJM010000345">
    <property type="protein sequence ID" value="KAF5329134.1"/>
    <property type="molecule type" value="Genomic_DNA"/>
</dbReference>
<reference evidence="4 5" key="1">
    <citation type="journal article" date="2020" name="ISME J.">
        <title>Uncovering the hidden diversity of litter-decomposition mechanisms in mushroom-forming fungi.</title>
        <authorList>
            <person name="Floudas D."/>
            <person name="Bentzer J."/>
            <person name="Ahren D."/>
            <person name="Johansson T."/>
            <person name="Persson P."/>
            <person name="Tunlid A."/>
        </authorList>
    </citation>
    <scope>NUCLEOTIDE SEQUENCE [LARGE SCALE GENOMIC DNA]</scope>
    <source>
        <strain evidence="4 5">CBS 291.85</strain>
    </source>
</reference>